<dbReference type="GO" id="GO:0016409">
    <property type="term" value="F:palmitoyltransferase activity"/>
    <property type="evidence" value="ECO:0007669"/>
    <property type="project" value="UniProtKB-ARBA"/>
</dbReference>
<accession>A0AAV3BA82</accession>
<dbReference type="Pfam" id="PF07017">
    <property type="entry name" value="PagP"/>
    <property type="match status" value="1"/>
</dbReference>
<reference evidence="9 10" key="1">
    <citation type="submission" date="2008-01" db="EMBL/GenBank/DDBJ databases">
        <title>Yersinia pestis Strain IP275 project at JCVI/TIGR.</title>
        <authorList>
            <person name="Ravel J."/>
            <person name="Eppinger M."/>
            <person name="Fricke W.F."/>
            <person name="Rosovitz M."/>
            <person name="Lindler L.E."/>
            <person name="Bearden S."/>
            <person name="Shriefer M."/>
        </authorList>
    </citation>
    <scope>NUCLEOTIDE SEQUENCE [LARGE SCALE GENOMIC DNA]</scope>
    <source>
        <strain evidence="9 10">IP275</strain>
    </source>
</reference>
<feature type="site" description="Role in lipopolysaccharide recognition" evidence="8">
    <location>
        <position position="101"/>
    </location>
</feature>
<dbReference type="AlphaFoldDB" id="A0AAV3BA82"/>
<evidence type="ECO:0000313" key="9">
    <source>
        <dbReference type="EMBL" id="EDR31992.1"/>
    </source>
</evidence>
<keyword evidence="4 8" id="KW-0732">Signal</keyword>
<feature type="active site" evidence="8">
    <location>
        <position position="92"/>
    </location>
</feature>
<dbReference type="InterPro" id="IPR009746">
    <property type="entry name" value="LipidA_acyl_PagP"/>
</dbReference>
<protein>
    <recommendedName>
        <fullName evidence="8">Lipid A acyltransferase PagP</fullName>
        <ecNumber evidence="8">2.3.1.251</ecNumber>
    </recommendedName>
    <alternativeName>
        <fullName evidence="8">Lipid A acylation protein</fullName>
    </alternativeName>
</protein>
<comment type="caution">
    <text evidence="9">The sequence shown here is derived from an EMBL/GenBank/DDBJ whole genome shotgun (WGS) entry which is preliminary data.</text>
</comment>
<dbReference type="FunFam" id="2.40.160.20:FF:000002">
    <property type="entry name" value="Lipid A palmitoyltransferase PagP"/>
    <property type="match status" value="1"/>
</dbReference>
<comment type="catalytic activity">
    <reaction evidence="8">
        <text>a lipid IVA + a 1,2-diacyl-sn-glycero-3-phosphocholine = a lipid IVB + a 2-acyl-sn-glycero-3-phosphocholine</text>
        <dbReference type="Rhea" id="RHEA:74279"/>
        <dbReference type="ChEBI" id="CHEBI:57643"/>
        <dbReference type="ChEBI" id="CHEBI:57875"/>
        <dbReference type="ChEBI" id="CHEBI:176425"/>
        <dbReference type="ChEBI" id="CHEBI:193143"/>
        <dbReference type="EC" id="2.3.1.251"/>
    </reaction>
</comment>
<feature type="active site" evidence="8">
    <location>
        <position position="135"/>
    </location>
</feature>
<comment type="catalytic activity">
    <reaction evidence="8">
        <text>a lipid IIA + a 1,2-diacyl-sn-glycero-3-phosphocholine = a lipid IIB + a 2-acyl-sn-glycero-3-phosphocholine</text>
        <dbReference type="Rhea" id="RHEA:74283"/>
        <dbReference type="ChEBI" id="CHEBI:57643"/>
        <dbReference type="ChEBI" id="CHEBI:57875"/>
        <dbReference type="ChEBI" id="CHEBI:193144"/>
        <dbReference type="ChEBI" id="CHEBI:193145"/>
        <dbReference type="EC" id="2.3.1.251"/>
    </reaction>
</comment>
<evidence type="ECO:0000313" key="10">
    <source>
        <dbReference type="Proteomes" id="UP000004430"/>
    </source>
</evidence>
<dbReference type="GO" id="GO:0009245">
    <property type="term" value="P:lipid A biosynthetic process"/>
    <property type="evidence" value="ECO:0007669"/>
    <property type="project" value="UniProtKB-UniRule"/>
</dbReference>
<evidence type="ECO:0000256" key="1">
    <source>
        <dbReference type="ARBA" id="ARBA00004442"/>
    </source>
</evidence>
<comment type="function">
    <text evidence="8">Transfers a fatty acid residue from the sn-1 position of a phospholipid to the N-linked hydroxyfatty acid chain on the proximal unit of lipid A or its precursors.</text>
</comment>
<dbReference type="Proteomes" id="UP000004430">
    <property type="component" value="Unassembled WGS sequence"/>
</dbReference>
<evidence type="ECO:0000256" key="3">
    <source>
        <dbReference type="ARBA" id="ARBA00022679"/>
    </source>
</evidence>
<evidence type="ECO:0000256" key="4">
    <source>
        <dbReference type="ARBA" id="ARBA00022729"/>
    </source>
</evidence>
<dbReference type="InterPro" id="IPR011250">
    <property type="entry name" value="OMP/PagP_B-barrel"/>
</dbReference>
<evidence type="ECO:0000256" key="2">
    <source>
        <dbReference type="ARBA" id="ARBA00006368"/>
    </source>
</evidence>
<dbReference type="EC" id="2.3.1.251" evidence="8"/>
<dbReference type="Gene3D" id="2.40.160.20">
    <property type="match status" value="1"/>
</dbReference>
<keyword evidence="5 8" id="KW-0472">Membrane</keyword>
<gene>
    <name evidence="8" type="primary">pagP</name>
    <name evidence="9" type="ORF">YPIP275_2121</name>
</gene>
<evidence type="ECO:0000256" key="5">
    <source>
        <dbReference type="ARBA" id="ARBA00023136"/>
    </source>
</evidence>
<dbReference type="HAMAP" id="MF_00837">
    <property type="entry name" value="PagP_transferase"/>
    <property type="match status" value="1"/>
</dbReference>
<keyword evidence="6 8" id="KW-0998">Cell outer membrane</keyword>
<keyword evidence="7 8" id="KW-0012">Acyltransferase</keyword>
<dbReference type="GO" id="GO:0009279">
    <property type="term" value="C:cell outer membrane"/>
    <property type="evidence" value="ECO:0007669"/>
    <property type="project" value="UniProtKB-SubCell"/>
</dbReference>
<comment type="subcellular location">
    <subcellularLocation>
        <location evidence="1 8">Cell outer membrane</location>
    </subcellularLocation>
</comment>
<evidence type="ECO:0000256" key="8">
    <source>
        <dbReference type="HAMAP-Rule" id="MF_00837"/>
    </source>
</evidence>
<keyword evidence="3 8" id="KW-0808">Transferase</keyword>
<proteinExistence type="inferred from homology"/>
<feature type="active site" evidence="8">
    <location>
        <position position="136"/>
    </location>
</feature>
<dbReference type="SUPFAM" id="SSF56925">
    <property type="entry name" value="OMPA-like"/>
    <property type="match status" value="1"/>
</dbReference>
<reference evidence="9 10" key="2">
    <citation type="submission" date="2010-03" db="EMBL/GenBank/DDBJ databases">
        <authorList>
            <person name="Payne S.H."/>
            <person name="Sutton G.G."/>
        </authorList>
    </citation>
    <scope>NUCLEOTIDE SEQUENCE [LARGE SCALE GENOMIC DNA]</scope>
    <source>
        <strain evidence="9 10">IP275</strain>
    </source>
</reference>
<evidence type="ECO:0000256" key="7">
    <source>
        <dbReference type="ARBA" id="ARBA00023315"/>
    </source>
</evidence>
<dbReference type="NCBIfam" id="NF008271">
    <property type="entry name" value="PRK11045.1"/>
    <property type="match status" value="1"/>
</dbReference>
<comment type="subunit">
    <text evidence="8">Homodimer.</text>
</comment>
<feature type="site" description="Role in the phospholipid gating" evidence="8">
    <location>
        <position position="206"/>
    </location>
</feature>
<organism evidence="9 10">
    <name type="scientific">Yersinia pestis biovar Orientalis str. IP275</name>
    <dbReference type="NCBI Taxonomy" id="373665"/>
    <lineage>
        <taxon>Bacteria</taxon>
        <taxon>Pseudomonadati</taxon>
        <taxon>Pseudomonadota</taxon>
        <taxon>Gammaproteobacteria</taxon>
        <taxon>Enterobacterales</taxon>
        <taxon>Yersiniaceae</taxon>
        <taxon>Yersinia</taxon>
    </lineage>
</organism>
<name>A0AAV3BA82_YERPE</name>
<evidence type="ECO:0000256" key="6">
    <source>
        <dbReference type="ARBA" id="ARBA00023237"/>
    </source>
</evidence>
<comment type="similarity">
    <text evidence="2 8">Belongs to the lipid A palmitoyltransferase family.</text>
</comment>
<dbReference type="EMBL" id="AAOS02000016">
    <property type="protein sequence ID" value="EDR31992.1"/>
    <property type="molecule type" value="Genomic_DNA"/>
</dbReference>
<sequence length="217" mass="25067">MLDAQKSYFPSSALEIDIMNYKDIINACILSGVFLLHSPSALADTPSVGVSKGQESLQPAAEGNLWQRLIRNVSLAWNSPHQELYIPVNTWHNRWTYDDEKIASYNERPWGVGYGKYRYDEDNNWHSVYAMAFMDSHNRVEPILGYGYQKMWIPGEREGWRFGAGFTASITARYEYHYIPLPLPLPLISIEYNRLSLQTTYIPGTYNNGNVLFTWIR</sequence>
<comment type="catalytic activity">
    <reaction evidence="8">
        <text>a lipid A + a 1,2-diacyl-sn-glycero-3-phosphocholine = a hepta-acyl lipid A + a 2-acyl-sn-glycero-3-phosphocholine</text>
        <dbReference type="Rhea" id="RHEA:74275"/>
        <dbReference type="ChEBI" id="CHEBI:57643"/>
        <dbReference type="ChEBI" id="CHEBI:57875"/>
        <dbReference type="ChEBI" id="CHEBI:193141"/>
        <dbReference type="ChEBI" id="CHEBI:193142"/>
        <dbReference type="EC" id="2.3.1.251"/>
    </reaction>
</comment>